<organism evidence="1 2">
    <name type="scientific">Vanrija pseudolonga</name>
    <dbReference type="NCBI Taxonomy" id="143232"/>
    <lineage>
        <taxon>Eukaryota</taxon>
        <taxon>Fungi</taxon>
        <taxon>Dikarya</taxon>
        <taxon>Basidiomycota</taxon>
        <taxon>Agaricomycotina</taxon>
        <taxon>Tremellomycetes</taxon>
        <taxon>Trichosporonales</taxon>
        <taxon>Trichosporonaceae</taxon>
        <taxon>Vanrija</taxon>
    </lineage>
</organism>
<dbReference type="RefSeq" id="XP_062627810.1">
    <property type="nucleotide sequence ID" value="XM_062771826.1"/>
</dbReference>
<keyword evidence="2" id="KW-1185">Reference proteome</keyword>
<protein>
    <submittedName>
        <fullName evidence="1">Uncharacterized protein</fullName>
    </submittedName>
</protein>
<dbReference type="Proteomes" id="UP000827549">
    <property type="component" value="Chromosome 4"/>
</dbReference>
<name>A0AAF1BR67_9TREE</name>
<reference evidence="1" key="1">
    <citation type="submission" date="2023-10" db="EMBL/GenBank/DDBJ databases">
        <authorList>
            <person name="Noh H."/>
        </authorList>
    </citation>
    <scope>NUCLEOTIDE SEQUENCE</scope>
    <source>
        <strain evidence="1">DUCC4014</strain>
    </source>
</reference>
<accession>A0AAF1BR67</accession>
<proteinExistence type="predicted"/>
<evidence type="ECO:0000313" key="1">
    <source>
        <dbReference type="EMBL" id="WOO81778.1"/>
    </source>
</evidence>
<evidence type="ECO:0000313" key="2">
    <source>
        <dbReference type="Proteomes" id="UP000827549"/>
    </source>
</evidence>
<gene>
    <name evidence="1" type="ORF">LOC62_04G005299</name>
</gene>
<sequence>MLDHTAFPLVIDLILYHAAPNTLAAFSATCKAYRDKLRHQLRHVSLATEGYLCPVNPGTLTPPALPMVPGLVDALDVAQSTLHAPAIRAALDAGIADDFDLRYLRRIGAPTSAGVNFHLATHADTLVHFLDLDEWDFPLLDTGYAVVDMDLGMSRTRHVIHLRWCDDRPLVPGDPRALGLVTFNFACLDEGYEYVFVLHPYSTTGQAHPHSARALLLSILWAAIHDDMGPEFEASITIVGLEATDLSALEVEGSVERVDDGVPDMFRPFAATFEYYIDETDADDEESNLDIFRRSTRYFTMEDWRAKLDDEDRELIAEWVEATP</sequence>
<dbReference type="EMBL" id="CP086717">
    <property type="protein sequence ID" value="WOO81778.1"/>
    <property type="molecule type" value="Genomic_DNA"/>
</dbReference>
<dbReference type="GeneID" id="87808528"/>
<dbReference type="AlphaFoldDB" id="A0AAF1BR67"/>